<evidence type="ECO:0000313" key="2">
    <source>
        <dbReference type="EMBL" id="CCC93775.1"/>
    </source>
</evidence>
<feature type="compositionally biased region" description="Basic and acidic residues" evidence="1">
    <location>
        <begin position="81"/>
        <end position="90"/>
    </location>
</feature>
<feature type="region of interest" description="Disordered" evidence="1">
    <location>
        <begin position="23"/>
        <end position="140"/>
    </location>
</feature>
<dbReference type="AlphaFoldDB" id="G0UWK9"/>
<proteinExistence type="predicted"/>
<protein>
    <submittedName>
        <fullName evidence="2">Uncharacterized protein</fullName>
    </submittedName>
</protein>
<reference evidence="2" key="1">
    <citation type="journal article" date="2012" name="Proc. Natl. Acad. Sci. U.S.A.">
        <title>Antigenic diversity is generated by distinct evolutionary mechanisms in African trypanosome species.</title>
        <authorList>
            <person name="Jackson A.P."/>
            <person name="Berry A."/>
            <person name="Aslett M."/>
            <person name="Allison H.C."/>
            <person name="Burton P."/>
            <person name="Vavrova-Anderson J."/>
            <person name="Brown R."/>
            <person name="Browne H."/>
            <person name="Corton N."/>
            <person name="Hauser H."/>
            <person name="Gamble J."/>
            <person name="Gilderthorp R."/>
            <person name="Marcello L."/>
            <person name="McQuillan J."/>
            <person name="Otto T.D."/>
            <person name="Quail M.A."/>
            <person name="Sanders M.J."/>
            <person name="van Tonder A."/>
            <person name="Ginger M.L."/>
            <person name="Field M.C."/>
            <person name="Barry J.D."/>
            <person name="Hertz-Fowler C."/>
            <person name="Berriman M."/>
        </authorList>
    </citation>
    <scope>NUCLEOTIDE SEQUENCE</scope>
    <source>
        <strain evidence="2">IL3000</strain>
    </source>
</reference>
<sequence>MPQDKSVGVFCVDVSELLHATAKLKIPDPLNLSPPNRSRPPNDDRETVGRSPLHPHKRGGKSRRVNTDKQRCKTTTSQGGPHRESSDRNQRRTIKKGNLELMGGDGREGASPQGFGGSLKMTPKRRLPRGEVATTPTCGTFGETGRGEILSGVPAKKNGTNCNDSFSCWNTEMVPVQDPMEDTAVRPHFPSPGFGDVPEEHSGLHMEGLCAPHAAGVEARLSEPVDHVDLVTNSVMAAMQDRFLAVFPAVPVANPPPVGGGGAGKSLETTTQRQIANCTVSGAEASRKSAYFSPRSAMCVAEGPRDNEEVWELPSIRSSARPVHRLVKHGGGLDIRDEPYPLRFHDSRGVERVLLTGTVTKVPKRVPVLFVSARSGKSSVAPSCRGIAKSCGVTSKRPKRF</sequence>
<organism evidence="2">
    <name type="scientific">Trypanosoma congolense (strain IL3000)</name>
    <dbReference type="NCBI Taxonomy" id="1068625"/>
    <lineage>
        <taxon>Eukaryota</taxon>
        <taxon>Discoba</taxon>
        <taxon>Euglenozoa</taxon>
        <taxon>Kinetoplastea</taxon>
        <taxon>Metakinetoplastina</taxon>
        <taxon>Trypanosomatida</taxon>
        <taxon>Trypanosomatidae</taxon>
        <taxon>Trypanosoma</taxon>
        <taxon>Nannomonas</taxon>
    </lineage>
</organism>
<name>G0UWK9_TRYCI</name>
<evidence type="ECO:0000256" key="1">
    <source>
        <dbReference type="SAM" id="MobiDB-lite"/>
    </source>
</evidence>
<accession>G0UWK9</accession>
<dbReference type="VEuPathDB" id="TriTrypDB:TcIL3000_10_5410"/>
<gene>
    <name evidence="2" type="ORF">TCIL3000_10_5410</name>
</gene>
<dbReference type="EMBL" id="HE575323">
    <property type="protein sequence ID" value="CCC93775.1"/>
    <property type="molecule type" value="Genomic_DNA"/>
</dbReference>
<feature type="compositionally biased region" description="Basic residues" evidence="1">
    <location>
        <begin position="53"/>
        <end position="64"/>
    </location>
</feature>